<keyword evidence="2" id="KW-1185">Reference proteome</keyword>
<evidence type="ECO:0000313" key="1">
    <source>
        <dbReference type="EMBL" id="WQJ53854.1"/>
    </source>
</evidence>
<proteinExistence type="predicted"/>
<protein>
    <submittedName>
        <fullName evidence="1">Uncharacterized protein</fullName>
    </submittedName>
</protein>
<accession>A0ABZ0Z741</accession>
<evidence type="ECO:0000313" key="2">
    <source>
        <dbReference type="Proteomes" id="UP001358193"/>
    </source>
</evidence>
<dbReference type="Proteomes" id="UP001358193">
    <property type="component" value="Segment"/>
</dbReference>
<organism evidence="1 2">
    <name type="scientific">phage Lak_Megaphage_Sonny</name>
    <dbReference type="NCBI Taxonomy" id="3109229"/>
    <lineage>
        <taxon>Viruses</taxon>
        <taxon>Duplodnaviria</taxon>
        <taxon>Heunggongvirae</taxon>
        <taxon>Uroviricota</taxon>
        <taxon>Caudoviricetes</taxon>
        <taxon>Caudoviricetes code 15 clade</taxon>
    </lineage>
</organism>
<reference evidence="1 2" key="1">
    <citation type="submission" date="2023-11" db="EMBL/GenBank/DDBJ databases">
        <authorList>
            <person name="Cook R."/>
            <person name="Crisci M."/>
            <person name="Pye H."/>
            <person name="Adriaenssens E."/>
            <person name="Santini J."/>
        </authorList>
    </citation>
    <scope>NUCLEOTIDE SEQUENCE [LARGE SCALE GENOMIC DNA]</scope>
    <source>
        <strain evidence="1">Lak_Megaphage_Sonny</strain>
    </source>
</reference>
<sequence length="105" mass="12384">MNKKQLYESILRNVSLEVKKALDVNFNDADSCKLQELFDEYDDDCLVIEDFDLKYKGTLITHIIKNDDGSVSFWAGDPEKDKYAEEILLPKHIRSRFINEIYEYL</sequence>
<name>A0ABZ0Z741_9CAUD</name>
<dbReference type="EMBL" id="OR769223">
    <property type="protein sequence ID" value="WQJ53854.1"/>
    <property type="molecule type" value="Genomic_DNA"/>
</dbReference>